<reference evidence="7 8" key="1">
    <citation type="submission" date="2024-04" db="EMBL/GenBank/DDBJ databases">
        <title>Methanococcoides sp. LMO-2.</title>
        <authorList>
            <person name="Liang L."/>
        </authorList>
    </citation>
    <scope>NUCLEOTIDE SEQUENCE [LARGE SCALE GENOMIC DNA]</scope>
    <source>
        <strain evidence="7 8">LMO-2</strain>
    </source>
</reference>
<dbReference type="PANTHER" id="PTHR30250:SF28">
    <property type="entry name" value="POLYSACCHARIDE BIOSYNTHESIS PROTEIN"/>
    <property type="match status" value="1"/>
</dbReference>
<evidence type="ECO:0000256" key="1">
    <source>
        <dbReference type="ARBA" id="ARBA00004651"/>
    </source>
</evidence>
<feature type="transmembrane region" description="Helical" evidence="6">
    <location>
        <begin position="292"/>
        <end position="311"/>
    </location>
</feature>
<name>A0ABU9KU50_9EURY</name>
<feature type="transmembrane region" description="Helical" evidence="6">
    <location>
        <begin position="12"/>
        <end position="33"/>
    </location>
</feature>
<feature type="transmembrane region" description="Helical" evidence="6">
    <location>
        <begin position="110"/>
        <end position="130"/>
    </location>
</feature>
<comment type="subcellular location">
    <subcellularLocation>
        <location evidence="1">Cell membrane</location>
        <topology evidence="1">Multi-pass membrane protein</topology>
    </subcellularLocation>
</comment>
<dbReference type="InterPro" id="IPR050833">
    <property type="entry name" value="Poly_Biosynth_Transport"/>
</dbReference>
<dbReference type="Pfam" id="PF13440">
    <property type="entry name" value="Polysacc_synt_3"/>
    <property type="match status" value="1"/>
</dbReference>
<evidence type="ECO:0000256" key="4">
    <source>
        <dbReference type="ARBA" id="ARBA00022989"/>
    </source>
</evidence>
<evidence type="ECO:0000313" key="7">
    <source>
        <dbReference type="EMBL" id="MEL4305931.1"/>
    </source>
</evidence>
<feature type="transmembrane region" description="Helical" evidence="6">
    <location>
        <begin position="384"/>
        <end position="408"/>
    </location>
</feature>
<keyword evidence="8" id="KW-1185">Reference proteome</keyword>
<keyword evidence="3 6" id="KW-0812">Transmembrane</keyword>
<dbReference type="EMBL" id="JBCAUS010000006">
    <property type="protein sequence ID" value="MEL4305931.1"/>
    <property type="molecule type" value="Genomic_DNA"/>
</dbReference>
<feature type="transmembrane region" description="Helical" evidence="6">
    <location>
        <begin position="251"/>
        <end position="272"/>
    </location>
</feature>
<organism evidence="7 8">
    <name type="scientific">Methanococcoides cohabitans</name>
    <dbReference type="NCBI Taxonomy" id="3136559"/>
    <lineage>
        <taxon>Archaea</taxon>
        <taxon>Methanobacteriati</taxon>
        <taxon>Methanobacteriota</taxon>
        <taxon>Stenosarchaea group</taxon>
        <taxon>Methanomicrobia</taxon>
        <taxon>Methanosarcinales</taxon>
        <taxon>Methanosarcinaceae</taxon>
        <taxon>Methanococcoides</taxon>
    </lineage>
</organism>
<sequence length="482" mass="54105">MSDFIRNIMKLVSGSMIAQIIGILLFPIISRLYSPEDFGVFQLFLSIASIIAIISCLTYHLAIMLPKKNEDSANIVSLCFILLVITSIASGLIFIPLSDEISGFLNTPDLADYLLLLPIVVFLSGLFNVLNYWTSRRIRFGVVAESRIANSLGSRVSQVGIGSYNPSPMGLITGYLTGFFLANILMLGYFKSDIQYFRKVSVHRMKELAIRYKRFPKFSMGSLFVNTFSFQLPPFMLAFYFTSAIVGHYSFANLILALPVTLIGGATSQVFFQKASEVKNENGNFKELVTEVHRKLILIGAFPLIVFMIVGEDLFTFFLGAEWYSAGIYAKILAPWLFIRFMYSPISSIFDILEKQNIELIFNILIICSIFITLFIGGSYNDPILGLMLLSIVGVILWSCANFYLLRISGVQLTHEVRHFVKYLLIAILVSIPLVLVDYLSATIYVILFLSMVLSIAYYIVVIYLDHTLRSKLLGAINAAKK</sequence>
<evidence type="ECO:0000256" key="3">
    <source>
        <dbReference type="ARBA" id="ARBA00022692"/>
    </source>
</evidence>
<proteinExistence type="predicted"/>
<feature type="transmembrane region" description="Helical" evidence="6">
    <location>
        <begin position="443"/>
        <end position="465"/>
    </location>
</feature>
<feature type="transmembrane region" description="Helical" evidence="6">
    <location>
        <begin position="420"/>
        <end position="437"/>
    </location>
</feature>
<gene>
    <name evidence="7" type="ORF">WOA13_08880</name>
</gene>
<keyword evidence="5 6" id="KW-0472">Membrane</keyword>
<comment type="caution">
    <text evidence="7">The sequence shown here is derived from an EMBL/GenBank/DDBJ whole genome shotgun (WGS) entry which is preliminary data.</text>
</comment>
<feature type="transmembrane region" description="Helical" evidence="6">
    <location>
        <begin position="39"/>
        <end position="63"/>
    </location>
</feature>
<evidence type="ECO:0000256" key="5">
    <source>
        <dbReference type="ARBA" id="ARBA00023136"/>
    </source>
</evidence>
<evidence type="ECO:0000256" key="2">
    <source>
        <dbReference type="ARBA" id="ARBA00022475"/>
    </source>
</evidence>
<dbReference type="RefSeq" id="WP_342127544.1">
    <property type="nucleotide sequence ID" value="NZ_JBCAUS010000006.1"/>
</dbReference>
<protein>
    <submittedName>
        <fullName evidence="7">Oligosaccharide flippase family protein</fullName>
    </submittedName>
</protein>
<feature type="transmembrane region" description="Helical" evidence="6">
    <location>
        <begin position="360"/>
        <end position="378"/>
    </location>
</feature>
<dbReference type="PANTHER" id="PTHR30250">
    <property type="entry name" value="PST FAMILY PREDICTED COLANIC ACID TRANSPORTER"/>
    <property type="match status" value="1"/>
</dbReference>
<evidence type="ECO:0000313" key="8">
    <source>
        <dbReference type="Proteomes" id="UP001396646"/>
    </source>
</evidence>
<dbReference type="Proteomes" id="UP001396646">
    <property type="component" value="Unassembled WGS sequence"/>
</dbReference>
<keyword evidence="2" id="KW-1003">Cell membrane</keyword>
<accession>A0ABU9KU50</accession>
<feature type="transmembrane region" description="Helical" evidence="6">
    <location>
        <begin position="323"/>
        <end position="339"/>
    </location>
</feature>
<keyword evidence="4 6" id="KW-1133">Transmembrane helix</keyword>
<feature type="transmembrane region" description="Helical" evidence="6">
    <location>
        <begin position="75"/>
        <end position="98"/>
    </location>
</feature>
<evidence type="ECO:0000256" key="6">
    <source>
        <dbReference type="SAM" id="Phobius"/>
    </source>
</evidence>